<dbReference type="HOGENOM" id="CLU_865690_0_0_5"/>
<protein>
    <submittedName>
        <fullName evidence="2">Uncharacterized protein</fullName>
    </submittedName>
</protein>
<sequence>MQDNRRVSLERLFRPRPARGHQRPPRHGLCAGAGAVNEPLLELRHLLLHHLHPVRGHQLARAGHCGRGRGGRRHRLAHRRGDLGRLRAGARADLLGLSDGRGPLPLGLDPREPLHRLALGLAEPARPRDRAGRDQRRHLLLLLRGLRRTLVRDGGHARQPRGLHGDHHRRAGAGEPLRDQADGQAHRLLGLPDPRHRRRAHGRLPPRRRHLGMVPPLDLRQLHRHRRGERRLARDGQRPHGLPAGAPPPDLHDHRLRRLGPHLRGDDPGRPLRAARHGLVGLVVGLRGLDHALRLRADDPQHGRCGQAGLERVLLGDGHPR</sequence>
<keyword evidence="3" id="KW-1185">Reference proteome</keyword>
<dbReference type="PATRIC" id="fig|442562.3.peg.771"/>
<accession>A0A017HTB1</accession>
<feature type="compositionally biased region" description="Basic residues" evidence="1">
    <location>
        <begin position="14"/>
        <end position="26"/>
    </location>
</feature>
<reference evidence="2 3" key="1">
    <citation type="submission" date="2013-02" db="EMBL/GenBank/DDBJ databases">
        <authorList>
            <person name="Fiebig A."/>
            <person name="Goeker M."/>
            <person name="Klenk H.-P.P."/>
        </authorList>
    </citation>
    <scope>NUCLEOTIDE SEQUENCE [LARGE SCALE GENOMIC DNA]</scope>
    <source>
        <strain evidence="2 3">DSM 19309</strain>
    </source>
</reference>
<feature type="region of interest" description="Disordered" evidence="1">
    <location>
        <begin position="152"/>
        <end position="271"/>
    </location>
</feature>
<evidence type="ECO:0000256" key="1">
    <source>
        <dbReference type="SAM" id="MobiDB-lite"/>
    </source>
</evidence>
<feature type="region of interest" description="Disordered" evidence="1">
    <location>
        <begin position="1"/>
        <end position="27"/>
    </location>
</feature>
<comment type="caution">
    <text evidence="2">The sequence shown here is derived from an EMBL/GenBank/DDBJ whole genome shotgun (WGS) entry which is preliminary data.</text>
</comment>
<dbReference type="EMBL" id="AOSK01000024">
    <property type="protein sequence ID" value="EYD77611.1"/>
    <property type="molecule type" value="Genomic_DNA"/>
</dbReference>
<organism evidence="2 3">
    <name type="scientific">Rubellimicrobium mesophilum DSM 19309</name>
    <dbReference type="NCBI Taxonomy" id="442562"/>
    <lineage>
        <taxon>Bacteria</taxon>
        <taxon>Pseudomonadati</taxon>
        <taxon>Pseudomonadota</taxon>
        <taxon>Alphaproteobacteria</taxon>
        <taxon>Rhodobacterales</taxon>
        <taxon>Roseobacteraceae</taxon>
        <taxon>Rubellimicrobium</taxon>
    </lineage>
</organism>
<gene>
    <name evidence="2" type="ORF">Rumeso_00777</name>
</gene>
<feature type="compositionally biased region" description="Basic and acidic residues" evidence="1">
    <location>
        <begin position="1"/>
        <end position="13"/>
    </location>
</feature>
<dbReference type="AlphaFoldDB" id="A0A017HTB1"/>
<dbReference type="STRING" id="442562.Rumeso_00777"/>
<name>A0A017HTB1_9RHOB</name>
<evidence type="ECO:0000313" key="3">
    <source>
        <dbReference type="Proteomes" id="UP000019666"/>
    </source>
</evidence>
<feature type="compositionally biased region" description="Basic and acidic residues" evidence="1">
    <location>
        <begin position="176"/>
        <end position="185"/>
    </location>
</feature>
<feature type="compositionally biased region" description="Basic residues" evidence="1">
    <location>
        <begin position="195"/>
        <end position="211"/>
    </location>
</feature>
<evidence type="ECO:0000313" key="2">
    <source>
        <dbReference type="EMBL" id="EYD77611.1"/>
    </source>
</evidence>
<dbReference type="Proteomes" id="UP000019666">
    <property type="component" value="Unassembled WGS sequence"/>
</dbReference>
<proteinExistence type="predicted"/>
<feature type="compositionally biased region" description="Basic residues" evidence="1">
    <location>
        <begin position="158"/>
        <end position="171"/>
    </location>
</feature>